<dbReference type="Proteomes" id="UP000000600">
    <property type="component" value="Unassembled WGS sequence"/>
</dbReference>
<proteinExistence type="predicted"/>
<accession>A0BUL8</accession>
<sequence>MLLLGKENVDQCQTLIQSFAKNNSEEQTMSQVEIEQPYLPSLYFIMLQFK</sequence>
<evidence type="ECO:0000313" key="2">
    <source>
        <dbReference type="Proteomes" id="UP000000600"/>
    </source>
</evidence>
<dbReference type="InParanoid" id="A0BUL8"/>
<protein>
    <submittedName>
        <fullName evidence="1">Uncharacterized protein</fullName>
    </submittedName>
</protein>
<dbReference type="AlphaFoldDB" id="A0BUL8"/>
<organism evidence="1 2">
    <name type="scientific">Paramecium tetraurelia</name>
    <dbReference type="NCBI Taxonomy" id="5888"/>
    <lineage>
        <taxon>Eukaryota</taxon>
        <taxon>Sar</taxon>
        <taxon>Alveolata</taxon>
        <taxon>Ciliophora</taxon>
        <taxon>Intramacronucleata</taxon>
        <taxon>Oligohymenophorea</taxon>
        <taxon>Peniculida</taxon>
        <taxon>Parameciidae</taxon>
        <taxon>Paramecium</taxon>
    </lineage>
</organism>
<gene>
    <name evidence="1" type="ORF">GSPATT00005481001</name>
</gene>
<dbReference type="GeneID" id="5015417"/>
<reference evidence="1 2" key="1">
    <citation type="journal article" date="2006" name="Nature">
        <title>Global trends of whole-genome duplications revealed by the ciliate Paramecium tetraurelia.</title>
        <authorList>
            <consortium name="Genoscope"/>
            <person name="Aury J.-M."/>
            <person name="Jaillon O."/>
            <person name="Duret L."/>
            <person name="Noel B."/>
            <person name="Jubin C."/>
            <person name="Porcel B.M."/>
            <person name="Segurens B."/>
            <person name="Daubin V."/>
            <person name="Anthouard V."/>
            <person name="Aiach N."/>
            <person name="Arnaiz O."/>
            <person name="Billaut A."/>
            <person name="Beisson J."/>
            <person name="Blanc I."/>
            <person name="Bouhouche K."/>
            <person name="Camara F."/>
            <person name="Duharcourt S."/>
            <person name="Guigo R."/>
            <person name="Gogendeau D."/>
            <person name="Katinka M."/>
            <person name="Keller A.-M."/>
            <person name="Kissmehl R."/>
            <person name="Klotz C."/>
            <person name="Koll F."/>
            <person name="Le Moue A."/>
            <person name="Lepere C."/>
            <person name="Malinsky S."/>
            <person name="Nowacki M."/>
            <person name="Nowak J.K."/>
            <person name="Plattner H."/>
            <person name="Poulain J."/>
            <person name="Ruiz F."/>
            <person name="Serrano V."/>
            <person name="Zagulski M."/>
            <person name="Dessen P."/>
            <person name="Betermier M."/>
            <person name="Weissenbach J."/>
            <person name="Scarpelli C."/>
            <person name="Schachter V."/>
            <person name="Sperling L."/>
            <person name="Meyer E."/>
            <person name="Cohen J."/>
            <person name="Wincker P."/>
        </authorList>
    </citation>
    <scope>NUCLEOTIDE SEQUENCE [LARGE SCALE GENOMIC DNA]</scope>
    <source>
        <strain evidence="1 2">Stock d4-2</strain>
    </source>
</reference>
<evidence type="ECO:0000313" key="1">
    <source>
        <dbReference type="EMBL" id="CAK62235.1"/>
    </source>
</evidence>
<dbReference type="KEGG" id="ptm:GSPATT00005481001"/>
<dbReference type="RefSeq" id="XP_001429633.1">
    <property type="nucleotide sequence ID" value="XM_001429596.1"/>
</dbReference>
<name>A0BUL8_PARTE</name>
<dbReference type="HOGENOM" id="CLU_3128326_0_0_1"/>
<dbReference type="EMBL" id="CT868019">
    <property type="protein sequence ID" value="CAK62235.1"/>
    <property type="molecule type" value="Genomic_DNA"/>
</dbReference>
<keyword evidence="2" id="KW-1185">Reference proteome</keyword>